<feature type="region of interest" description="Disordered" evidence="1">
    <location>
        <begin position="259"/>
        <end position="309"/>
    </location>
</feature>
<dbReference type="OrthoDB" id="10267106at2759"/>
<dbReference type="GO" id="GO:0005829">
    <property type="term" value="C:cytosol"/>
    <property type="evidence" value="ECO:0007669"/>
    <property type="project" value="TreeGrafter"/>
</dbReference>
<proteinExistence type="inferred from homology"/>
<dbReference type="AlphaFoldDB" id="A0A830I500"/>
<comment type="caution">
    <text evidence="2">The sequence shown here is derived from an EMBL/GenBank/DDBJ whole genome shotgun (WGS) entry which is preliminary data.</text>
</comment>
<evidence type="ECO:0000313" key="3">
    <source>
        <dbReference type="Proteomes" id="UP000660262"/>
    </source>
</evidence>
<protein>
    <submittedName>
        <fullName evidence="2">Uncharacterized protein</fullName>
    </submittedName>
</protein>
<evidence type="ECO:0000256" key="1">
    <source>
        <dbReference type="SAM" id="MobiDB-lite"/>
    </source>
</evidence>
<dbReference type="EMBL" id="BNJQ01000038">
    <property type="protein sequence ID" value="GHP12109.1"/>
    <property type="molecule type" value="Genomic_DNA"/>
</dbReference>
<reference evidence="2" key="1">
    <citation type="submission" date="2020-10" db="EMBL/GenBank/DDBJ databases">
        <title>Unveiling of a novel bifunctional photoreceptor, Dualchrome1, isolated from a cosmopolitan green alga.</title>
        <authorList>
            <person name="Suzuki S."/>
            <person name="Kawachi M."/>
        </authorList>
    </citation>
    <scope>NUCLEOTIDE SEQUENCE</scope>
    <source>
        <strain evidence="2">NIES 2893</strain>
    </source>
</reference>
<dbReference type="Pfam" id="PF03883">
    <property type="entry name" value="H2O2_YaaD"/>
    <property type="match status" value="1"/>
</dbReference>
<accession>A0A830I500</accession>
<evidence type="ECO:0000313" key="2">
    <source>
        <dbReference type="EMBL" id="GHP12109.1"/>
    </source>
</evidence>
<name>A0A830I500_9CHLO</name>
<dbReference type="InterPro" id="IPR005583">
    <property type="entry name" value="YaaA"/>
</dbReference>
<gene>
    <name evidence="2" type="ORF">PPROV_001083600</name>
</gene>
<sequence>MVLLLLLSPAKALSSSGLKSVPARLTSPVLPAQHAAVLRNARALTKAQIKSLMSISDDLASLNHQRYAAWDKAQTMACGGAFDGPAFKAMNLKDMDKKHIEAAQERVRVLSGLYGVLKPYDEIKPYRLEMGTKLDVNGTNKTLADYWRPHVVQALNDEFRAAPKGAQKILVNAASQEYAAAVDFDALSSDVEVVTCEFKTNASVYAKQARGGICRFCVTEQVETIDGLRGFTGDEGEWKFTGEREEPLSKGSQRIQRILSFERGATAPKNKGNKKAKAPEAAGAGAGAQQEEDEPAKKRARTGSQKSKK</sequence>
<keyword evidence="3" id="KW-1185">Reference proteome</keyword>
<feature type="compositionally biased region" description="Basic residues" evidence="1">
    <location>
        <begin position="298"/>
        <end position="309"/>
    </location>
</feature>
<dbReference type="Proteomes" id="UP000660262">
    <property type="component" value="Unassembled WGS sequence"/>
</dbReference>
<dbReference type="HAMAP" id="MF_00652">
    <property type="entry name" value="UPF0246"/>
    <property type="match status" value="1"/>
</dbReference>
<dbReference type="GO" id="GO:0033194">
    <property type="term" value="P:response to hydroperoxide"/>
    <property type="evidence" value="ECO:0007669"/>
    <property type="project" value="TreeGrafter"/>
</dbReference>
<organism evidence="2 3">
    <name type="scientific">Pycnococcus provasolii</name>
    <dbReference type="NCBI Taxonomy" id="41880"/>
    <lineage>
        <taxon>Eukaryota</taxon>
        <taxon>Viridiplantae</taxon>
        <taxon>Chlorophyta</taxon>
        <taxon>Pseudoscourfieldiophyceae</taxon>
        <taxon>Pseudoscourfieldiales</taxon>
        <taxon>Pycnococcaceae</taxon>
        <taxon>Pycnococcus</taxon>
    </lineage>
</organism>
<dbReference type="PANTHER" id="PTHR30283">
    <property type="entry name" value="PEROXIDE STRESS RESPONSE PROTEIN YAAA"/>
    <property type="match status" value="1"/>
</dbReference>
<dbReference type="PANTHER" id="PTHR30283:SF4">
    <property type="entry name" value="PEROXIDE STRESS RESISTANCE PROTEIN YAAA"/>
    <property type="match status" value="1"/>
</dbReference>